<dbReference type="AlphaFoldDB" id="A0A644VY99"/>
<organism evidence="1">
    <name type="scientific">bioreactor metagenome</name>
    <dbReference type="NCBI Taxonomy" id="1076179"/>
    <lineage>
        <taxon>unclassified sequences</taxon>
        <taxon>metagenomes</taxon>
        <taxon>ecological metagenomes</taxon>
    </lineage>
</organism>
<gene>
    <name evidence="1" type="ORF">SDC9_42625</name>
</gene>
<proteinExistence type="predicted"/>
<evidence type="ECO:0000313" key="1">
    <source>
        <dbReference type="EMBL" id="MPL96445.1"/>
    </source>
</evidence>
<accession>A0A644VY99</accession>
<comment type="caution">
    <text evidence="1">The sequence shown here is derived from an EMBL/GenBank/DDBJ whole genome shotgun (WGS) entry which is preliminary data.</text>
</comment>
<protein>
    <recommendedName>
        <fullName evidence="2">Outer membrane protein beta-barrel domain-containing protein</fullName>
    </recommendedName>
</protein>
<sequence length="227" mass="25724">MKKSIVLYMLILLCLEVDGQLFGDRSNLFAGFQTGVFAGGELFNHQGTVAPSFYANFRNNYGYVLKQSVVLSPCYSAGLKVTMLYSENWQSDRYSSYKGADSKIMAVLPTLEVHNKFSHYGLFNRLKLYANIAPVFGWSNTSIKSNIFYIKGNVEVNEVFIHDHFFVGVNAGVGSEFAFTNRFGAFVDLSVQEAFFRHPFFVDSRYTLLAATLGVRINLTKHKRFIY</sequence>
<evidence type="ECO:0008006" key="2">
    <source>
        <dbReference type="Google" id="ProtNLM"/>
    </source>
</evidence>
<name>A0A644VY99_9ZZZZ</name>
<reference evidence="1" key="1">
    <citation type="submission" date="2019-08" db="EMBL/GenBank/DDBJ databases">
        <authorList>
            <person name="Kucharzyk K."/>
            <person name="Murdoch R.W."/>
            <person name="Higgins S."/>
            <person name="Loffler F."/>
        </authorList>
    </citation>
    <scope>NUCLEOTIDE SEQUENCE</scope>
</reference>
<dbReference type="EMBL" id="VSSQ01000510">
    <property type="protein sequence ID" value="MPL96445.1"/>
    <property type="molecule type" value="Genomic_DNA"/>
</dbReference>